<dbReference type="EMBL" id="JABBWG010000148">
    <property type="protein sequence ID" value="KAG1799188.1"/>
    <property type="molecule type" value="Genomic_DNA"/>
</dbReference>
<organism evidence="1 2">
    <name type="scientific">Suillus subaureus</name>
    <dbReference type="NCBI Taxonomy" id="48587"/>
    <lineage>
        <taxon>Eukaryota</taxon>
        <taxon>Fungi</taxon>
        <taxon>Dikarya</taxon>
        <taxon>Basidiomycota</taxon>
        <taxon>Agaricomycotina</taxon>
        <taxon>Agaricomycetes</taxon>
        <taxon>Agaricomycetidae</taxon>
        <taxon>Boletales</taxon>
        <taxon>Suillineae</taxon>
        <taxon>Suillaceae</taxon>
        <taxon>Suillus</taxon>
    </lineage>
</organism>
<protein>
    <recommendedName>
        <fullName evidence="3">1-alkyl-2-acetylglycerophosphocholine esterase</fullName>
    </recommendedName>
</protein>
<accession>A0A9P7J1Z1</accession>
<gene>
    <name evidence="1" type="ORF">BJ212DRAFT_1402216</name>
</gene>
<dbReference type="SUPFAM" id="SSF53474">
    <property type="entry name" value="alpha/beta-Hydrolases"/>
    <property type="match status" value="1"/>
</dbReference>
<dbReference type="OrthoDB" id="94039at2759"/>
<evidence type="ECO:0008006" key="3">
    <source>
        <dbReference type="Google" id="ProtNLM"/>
    </source>
</evidence>
<reference evidence="1" key="1">
    <citation type="journal article" date="2020" name="New Phytol.">
        <title>Comparative genomics reveals dynamic genome evolution in host specialist ectomycorrhizal fungi.</title>
        <authorList>
            <person name="Lofgren L.A."/>
            <person name="Nguyen N.H."/>
            <person name="Vilgalys R."/>
            <person name="Ruytinx J."/>
            <person name="Liao H.L."/>
            <person name="Branco S."/>
            <person name="Kuo A."/>
            <person name="LaButti K."/>
            <person name="Lipzen A."/>
            <person name="Andreopoulos W."/>
            <person name="Pangilinan J."/>
            <person name="Riley R."/>
            <person name="Hundley H."/>
            <person name="Na H."/>
            <person name="Barry K."/>
            <person name="Grigoriev I.V."/>
            <person name="Stajich J.E."/>
            <person name="Kennedy P.G."/>
        </authorList>
    </citation>
    <scope>NUCLEOTIDE SEQUENCE</scope>
    <source>
        <strain evidence="1">MN1</strain>
    </source>
</reference>
<comment type="caution">
    <text evidence="1">The sequence shown here is derived from an EMBL/GenBank/DDBJ whole genome shotgun (WGS) entry which is preliminary data.</text>
</comment>
<dbReference type="GeneID" id="64631366"/>
<keyword evidence="2" id="KW-1185">Reference proteome</keyword>
<dbReference type="RefSeq" id="XP_041185707.1">
    <property type="nucleotide sequence ID" value="XM_041337350.1"/>
</dbReference>
<dbReference type="InterPro" id="IPR029058">
    <property type="entry name" value="AB_hydrolase_fold"/>
</dbReference>
<dbReference type="Gene3D" id="3.40.50.1820">
    <property type="entry name" value="alpha/beta hydrolase"/>
    <property type="match status" value="1"/>
</dbReference>
<dbReference type="InterPro" id="IPR000801">
    <property type="entry name" value="Esterase-like"/>
</dbReference>
<proteinExistence type="predicted"/>
<sequence>MPEEVETSSLPIQLHRVPASIGESRQKSGFSSRTLVVAGHSFGGCSVTLAALHFPALFSSMILVDPIIDPFQGLEWEHNQYLAGATLIRRDRWPSR</sequence>
<dbReference type="Pfam" id="PF00756">
    <property type="entry name" value="Esterase"/>
    <property type="match status" value="1"/>
</dbReference>
<name>A0A9P7J1Z1_9AGAM</name>
<evidence type="ECO:0000313" key="2">
    <source>
        <dbReference type="Proteomes" id="UP000807769"/>
    </source>
</evidence>
<dbReference type="AlphaFoldDB" id="A0A9P7J1Z1"/>
<dbReference type="Proteomes" id="UP000807769">
    <property type="component" value="Unassembled WGS sequence"/>
</dbReference>
<evidence type="ECO:0000313" key="1">
    <source>
        <dbReference type="EMBL" id="KAG1799188.1"/>
    </source>
</evidence>